<feature type="transmembrane region" description="Helical" evidence="9">
    <location>
        <begin position="167"/>
        <end position="188"/>
    </location>
</feature>
<keyword evidence="5" id="KW-0256">Endoplasmic reticulum</keyword>
<evidence type="ECO:0000256" key="7">
    <source>
        <dbReference type="ARBA" id="ARBA00023136"/>
    </source>
</evidence>
<dbReference type="PROSITE" id="PS50888">
    <property type="entry name" value="BHLH"/>
    <property type="match status" value="1"/>
</dbReference>
<feature type="transmembrane region" description="Helical" evidence="9">
    <location>
        <begin position="12"/>
        <end position="33"/>
    </location>
</feature>
<dbReference type="GO" id="GO:0034203">
    <property type="term" value="P:glycolipid translocation"/>
    <property type="evidence" value="ECO:0007669"/>
    <property type="project" value="TreeGrafter"/>
</dbReference>
<dbReference type="Pfam" id="PF00010">
    <property type="entry name" value="HLH"/>
    <property type="match status" value="1"/>
</dbReference>
<evidence type="ECO:0000256" key="4">
    <source>
        <dbReference type="ARBA" id="ARBA00022692"/>
    </source>
</evidence>
<feature type="transmembrane region" description="Helical" evidence="9">
    <location>
        <begin position="194"/>
        <end position="217"/>
    </location>
</feature>
<evidence type="ECO:0000256" key="5">
    <source>
        <dbReference type="ARBA" id="ARBA00022824"/>
    </source>
</evidence>
<dbReference type="Pfam" id="PF04506">
    <property type="entry name" value="Rft-1"/>
    <property type="match status" value="1"/>
</dbReference>
<dbReference type="SUPFAM" id="SSF47459">
    <property type="entry name" value="HLH, helix-loop-helix DNA-binding domain"/>
    <property type="match status" value="1"/>
</dbReference>
<comment type="subcellular location">
    <subcellularLocation>
        <location evidence="1 9">Endoplasmic reticulum membrane</location>
        <topology evidence="1 9">Multi-pass membrane protein</topology>
    </subcellularLocation>
</comment>
<keyword evidence="4 9" id="KW-0812">Transmembrane</keyword>
<dbReference type="InterPro" id="IPR036638">
    <property type="entry name" value="HLH_DNA-bd_sf"/>
</dbReference>
<protein>
    <recommendedName>
        <fullName evidence="9">Protein RFT1 homolog</fullName>
    </recommendedName>
</protein>
<dbReference type="SMART" id="SM00353">
    <property type="entry name" value="HLH"/>
    <property type="match status" value="1"/>
</dbReference>
<evidence type="ECO:0000256" key="3">
    <source>
        <dbReference type="ARBA" id="ARBA00010288"/>
    </source>
</evidence>
<feature type="transmembrane region" description="Helical" evidence="9">
    <location>
        <begin position="371"/>
        <end position="392"/>
    </location>
</feature>
<evidence type="ECO:0000313" key="11">
    <source>
        <dbReference type="EMBL" id="KAJ6217602.1"/>
    </source>
</evidence>
<accession>A0A9Q0M488</accession>
<comment type="caution">
    <text evidence="9">Lacks conserved residue(s) required for the propagation of feature annotation.</text>
</comment>
<comment type="pathway">
    <text evidence="2">Protein modification; protein glycosylation.</text>
</comment>
<evidence type="ECO:0000256" key="6">
    <source>
        <dbReference type="ARBA" id="ARBA00022989"/>
    </source>
</evidence>
<feature type="domain" description="BHLH" evidence="10">
    <location>
        <begin position="421"/>
        <end position="473"/>
    </location>
</feature>
<dbReference type="Proteomes" id="UP001142055">
    <property type="component" value="Chromosome 3"/>
</dbReference>
<feature type="transmembrane region" description="Helical" evidence="9">
    <location>
        <begin position="133"/>
        <end position="155"/>
    </location>
</feature>
<dbReference type="InterPro" id="IPR007594">
    <property type="entry name" value="RFT1"/>
</dbReference>
<name>A0A9Q0M488_BLOTA</name>
<comment type="caution">
    <text evidence="11">The sequence shown here is derived from an EMBL/GenBank/DDBJ whole genome shotgun (WGS) entry which is preliminary data.</text>
</comment>
<sequence length="623" mass="71781">MNRLQTATLSAAYNIALQISLRIVTFVSNAFILRYISKDILGLVNVRLLLLYTTIQFTSREAFRRTCVSKTKGEVDVDKRVEKTITKPENILWKEVVNVIYLTVPITIVNGLFFSTWWFKWMHLPEERLVPHYFYGIISIYLSVIIESLAEPFYIYGQRNDFIRLKVVIEGIFQLVRCLLFTICVYHSSEDAILGFAFAQLIASIVYLICYFSYFIVAGKMIIWDFIPNLSLKPKFNPTLLRTSFSFFLNTVLKQFLTEGERYIMTLFAVFDFAEQGIYDVINNLGSLPARLVFQQIEENAYLLFTNIVKRELPANKQKKEIVESLNTCASLVKFMLLLGLFLFVYGYNCTQLVLFIYGGPGLVMGKYGSLAVRLFQWHCFYIIFIALNGILESYSFATMSRKTVSKQPKLDRIESHHKQRHRAIANARERDRTESVNYAFTQLRSLLPTDPPNRKLSKIEVLRLATSYIEHLDNVRTAIRKGESYQNICARVSCVKVSKVFCTFCVTTSKLTTVHDSNQQKQSTPNSTVSSYVQPSWGCITSNLDLPLQCFNDNTTDKLTSQVEQLDNNQDIVYTELCSMTVDTSKNLSYGEAYTDEIVNVNDSNTYLLQTNYTEKWNYNLP</sequence>
<dbReference type="PANTHER" id="PTHR13117:SF5">
    <property type="entry name" value="PROTEIN RFT1 HOMOLOG"/>
    <property type="match status" value="1"/>
</dbReference>
<dbReference type="PANTHER" id="PTHR13117">
    <property type="entry name" value="ENDOPLASMIC RETICULUM MULTISPAN TRANSMEMBRANE PROTEIN-RELATED"/>
    <property type="match status" value="1"/>
</dbReference>
<reference evidence="11" key="1">
    <citation type="submission" date="2022-12" db="EMBL/GenBank/DDBJ databases">
        <title>Genome assemblies of Blomia tropicalis.</title>
        <authorList>
            <person name="Cui Y."/>
        </authorList>
    </citation>
    <scope>NUCLEOTIDE SEQUENCE</scope>
    <source>
        <tissue evidence="11">Adult mites</tissue>
    </source>
</reference>
<dbReference type="InterPro" id="IPR011598">
    <property type="entry name" value="bHLH_dom"/>
</dbReference>
<feature type="transmembrane region" description="Helical" evidence="9">
    <location>
        <begin position="99"/>
        <end position="121"/>
    </location>
</feature>
<organism evidence="11 12">
    <name type="scientific">Blomia tropicalis</name>
    <name type="common">Mite</name>
    <dbReference type="NCBI Taxonomy" id="40697"/>
    <lineage>
        <taxon>Eukaryota</taxon>
        <taxon>Metazoa</taxon>
        <taxon>Ecdysozoa</taxon>
        <taxon>Arthropoda</taxon>
        <taxon>Chelicerata</taxon>
        <taxon>Arachnida</taxon>
        <taxon>Acari</taxon>
        <taxon>Acariformes</taxon>
        <taxon>Sarcoptiformes</taxon>
        <taxon>Astigmata</taxon>
        <taxon>Glycyphagoidea</taxon>
        <taxon>Echimyopodidae</taxon>
        <taxon>Blomia</taxon>
    </lineage>
</organism>
<evidence type="ECO:0000259" key="10">
    <source>
        <dbReference type="PROSITE" id="PS50888"/>
    </source>
</evidence>
<gene>
    <name evidence="11" type="ORF">RDWZM_008759</name>
</gene>
<dbReference type="GO" id="GO:0006488">
    <property type="term" value="P:dolichol-linked oligosaccharide biosynthetic process"/>
    <property type="evidence" value="ECO:0007669"/>
    <property type="project" value="InterPro"/>
</dbReference>
<keyword evidence="7 9" id="KW-0472">Membrane</keyword>
<dbReference type="GO" id="GO:0005789">
    <property type="term" value="C:endoplasmic reticulum membrane"/>
    <property type="evidence" value="ECO:0007669"/>
    <property type="project" value="UniProtKB-SubCell"/>
</dbReference>
<evidence type="ECO:0000256" key="9">
    <source>
        <dbReference type="RuleBase" id="RU365067"/>
    </source>
</evidence>
<dbReference type="Gene3D" id="4.10.280.10">
    <property type="entry name" value="Helix-loop-helix DNA-binding domain"/>
    <property type="match status" value="1"/>
</dbReference>
<comment type="function">
    <text evidence="8 9">Intramembrane glycolipid transporter that operates in the biosynthetic pathway of dolichol-linked oligosaccharides, the glycan precursors employed in protein asparagine (N)-glycosylation. The sequential addition of sugars to dolichol pyrophosphate produces dolichol-linked oligosaccharides containing fourteen sugars, including two GlcNAcs, nine mannoses and three glucoses. Once assembled, the oligosaccharide is transferred from the lipid to nascent proteins by oligosaccharyltransferases. The assembly of dolichol-linked oligosaccharides begins on the cytosolic side of the endoplasmic reticulum membrane and finishes in its lumen. RFT1 could mediate the translocation of the cytosolically oriented intermediate DolPP-GlcNAc2Man5, produced by ALG11, into the ER lumen where dolichol-linked oligosaccharides assembly continues. However, the intramembrane lipid transporter activity could not be confirmed in vitro.</text>
</comment>
<evidence type="ECO:0000256" key="8">
    <source>
        <dbReference type="ARBA" id="ARBA00045912"/>
    </source>
</evidence>
<keyword evidence="12" id="KW-1185">Reference proteome</keyword>
<proteinExistence type="inferred from homology"/>
<evidence type="ECO:0000256" key="1">
    <source>
        <dbReference type="ARBA" id="ARBA00004477"/>
    </source>
</evidence>
<keyword evidence="6 9" id="KW-1133">Transmembrane helix</keyword>
<dbReference type="EMBL" id="JAPWDV010000003">
    <property type="protein sequence ID" value="KAJ6217602.1"/>
    <property type="molecule type" value="Genomic_DNA"/>
</dbReference>
<dbReference type="AlphaFoldDB" id="A0A9Q0M488"/>
<evidence type="ECO:0000313" key="12">
    <source>
        <dbReference type="Proteomes" id="UP001142055"/>
    </source>
</evidence>
<feature type="transmembrane region" description="Helical" evidence="9">
    <location>
        <begin position="335"/>
        <end position="359"/>
    </location>
</feature>
<evidence type="ECO:0000256" key="2">
    <source>
        <dbReference type="ARBA" id="ARBA00004922"/>
    </source>
</evidence>
<dbReference type="GO" id="GO:0046983">
    <property type="term" value="F:protein dimerization activity"/>
    <property type="evidence" value="ECO:0007669"/>
    <property type="project" value="InterPro"/>
</dbReference>
<comment type="similarity">
    <text evidence="3 9">Belongs to the RFT1 family.</text>
</comment>